<dbReference type="FunFam" id="3.40.50.720:FF:000084">
    <property type="entry name" value="Short-chain dehydrogenase reductase"/>
    <property type="match status" value="1"/>
</dbReference>
<dbReference type="PRINTS" id="PR00081">
    <property type="entry name" value="GDHRDH"/>
</dbReference>
<keyword evidence="6" id="KW-1185">Reference proteome</keyword>
<evidence type="ECO:0000313" key="6">
    <source>
        <dbReference type="Proteomes" id="UP000240493"/>
    </source>
</evidence>
<organism evidence="5 6">
    <name type="scientific">Trichoderma asperellum (strain ATCC 204424 / CBS 433.97 / NBRC 101777)</name>
    <dbReference type="NCBI Taxonomy" id="1042311"/>
    <lineage>
        <taxon>Eukaryota</taxon>
        <taxon>Fungi</taxon>
        <taxon>Dikarya</taxon>
        <taxon>Ascomycota</taxon>
        <taxon>Pezizomycotina</taxon>
        <taxon>Sordariomycetes</taxon>
        <taxon>Hypocreomycetidae</taxon>
        <taxon>Hypocreales</taxon>
        <taxon>Hypocreaceae</taxon>
        <taxon>Trichoderma</taxon>
    </lineage>
</organism>
<dbReference type="InterPro" id="IPR020904">
    <property type="entry name" value="Sc_DH/Rdtase_CS"/>
</dbReference>
<name>A0A2T3ZN25_TRIA4</name>
<dbReference type="PANTHER" id="PTHR43639">
    <property type="entry name" value="OXIDOREDUCTASE, SHORT-CHAIN DEHYDROGENASE/REDUCTASE FAMILY (AFU_ORTHOLOGUE AFUA_5G02870)"/>
    <property type="match status" value="1"/>
</dbReference>
<dbReference type="InterPro" id="IPR002347">
    <property type="entry name" value="SDR_fam"/>
</dbReference>
<dbReference type="PRINTS" id="PR00080">
    <property type="entry name" value="SDRFAMILY"/>
</dbReference>
<keyword evidence="2" id="KW-0521">NADP</keyword>
<dbReference type="AlphaFoldDB" id="A0A2T3ZN25"/>
<evidence type="ECO:0000313" key="5">
    <source>
        <dbReference type="EMBL" id="PTB46197.1"/>
    </source>
</evidence>
<keyword evidence="3" id="KW-0560">Oxidoreductase</keyword>
<dbReference type="SUPFAM" id="SSF51735">
    <property type="entry name" value="NAD(P)-binding Rossmann-fold domains"/>
    <property type="match status" value="1"/>
</dbReference>
<dbReference type="SMART" id="SM00822">
    <property type="entry name" value="PKS_KR"/>
    <property type="match status" value="1"/>
</dbReference>
<comment type="similarity">
    <text evidence="1">Belongs to the short-chain dehydrogenases/reductases (SDR) family.</text>
</comment>
<evidence type="ECO:0000256" key="3">
    <source>
        <dbReference type="ARBA" id="ARBA00023002"/>
    </source>
</evidence>
<dbReference type="PANTHER" id="PTHR43639:SF1">
    <property type="entry name" value="SHORT-CHAIN DEHYDROGENASE_REDUCTASE FAMILY PROTEIN"/>
    <property type="match status" value="1"/>
</dbReference>
<proteinExistence type="inferred from homology"/>
<dbReference type="OrthoDB" id="47007at2759"/>
<dbReference type="Gene3D" id="3.40.50.720">
    <property type="entry name" value="NAD(P)-binding Rossmann-like Domain"/>
    <property type="match status" value="1"/>
</dbReference>
<gene>
    <name evidence="5" type="ORF">M441DRAFT_22265</name>
</gene>
<dbReference type="Pfam" id="PF13561">
    <property type="entry name" value="adh_short_C2"/>
    <property type="match status" value="1"/>
</dbReference>
<accession>A0A2T3ZN25</accession>
<dbReference type="GO" id="GO:0016491">
    <property type="term" value="F:oxidoreductase activity"/>
    <property type="evidence" value="ECO:0007669"/>
    <property type="project" value="UniProtKB-KW"/>
</dbReference>
<protein>
    <recommendedName>
        <fullName evidence="4">Ketoreductase domain-containing protein</fullName>
    </recommendedName>
</protein>
<dbReference type="STRING" id="1042311.A0A2T3ZN25"/>
<feature type="domain" description="Ketoreductase" evidence="4">
    <location>
        <begin position="11"/>
        <end position="198"/>
    </location>
</feature>
<evidence type="ECO:0000256" key="2">
    <source>
        <dbReference type="ARBA" id="ARBA00022857"/>
    </source>
</evidence>
<reference evidence="5 6" key="1">
    <citation type="submission" date="2016-07" db="EMBL/GenBank/DDBJ databases">
        <title>Multiple horizontal gene transfer events from other fungi enriched the ability of initially mycotrophic Trichoderma (Ascomycota) to feed on dead plant biomass.</title>
        <authorList>
            <consortium name="DOE Joint Genome Institute"/>
            <person name="Aerts A."/>
            <person name="Atanasova L."/>
            <person name="Chenthamara K."/>
            <person name="Zhang J."/>
            <person name="Grujic M."/>
            <person name="Henrissat B."/>
            <person name="Kuo A."/>
            <person name="Salamov A."/>
            <person name="Lipzen A."/>
            <person name="Labutti K."/>
            <person name="Barry K."/>
            <person name="Miao Y."/>
            <person name="Rahimi M.J."/>
            <person name="Shen Q."/>
            <person name="Grigoriev I.V."/>
            <person name="Kubicek C.P."/>
            <person name="Druzhinina I.S."/>
        </authorList>
    </citation>
    <scope>NUCLEOTIDE SEQUENCE [LARGE SCALE GENOMIC DNA]</scope>
    <source>
        <strain evidence="5 6">CBS 433.97</strain>
    </source>
</reference>
<dbReference type="EMBL" id="KZ679256">
    <property type="protein sequence ID" value="PTB46197.1"/>
    <property type="molecule type" value="Genomic_DNA"/>
</dbReference>
<dbReference type="CDD" id="cd05233">
    <property type="entry name" value="SDR_c"/>
    <property type="match status" value="1"/>
</dbReference>
<dbReference type="InterPro" id="IPR057326">
    <property type="entry name" value="KR_dom"/>
</dbReference>
<dbReference type="Proteomes" id="UP000240493">
    <property type="component" value="Unassembled WGS sequence"/>
</dbReference>
<sequence length="265" mass="28506">MASIKLPLVGKTALVTGGIRGIGRGISLELARRGANVAMVYANPSRQDAAMEAVKEIHSLDSGAKAVSIQADLKIFDNYQKIVDETLRELNVRNIDIVVHNAAVGSPVSTEDTTEQLYDDTMATNLRAPFFLTQTLLPYIPHGGRIILISSIAARRFSFGLHQTAYAISKAAIEALARNWAVEFGQSRGITVNALSVGFVETELVQSLSPEKLEAYRKENARVTAAAPRSGTPNDIAQIAAFIASEESRWVTGSTISANGGKWPI</sequence>
<evidence type="ECO:0000256" key="1">
    <source>
        <dbReference type="ARBA" id="ARBA00006484"/>
    </source>
</evidence>
<dbReference type="InterPro" id="IPR036291">
    <property type="entry name" value="NAD(P)-bd_dom_sf"/>
</dbReference>
<evidence type="ECO:0000259" key="4">
    <source>
        <dbReference type="SMART" id="SM00822"/>
    </source>
</evidence>
<dbReference type="PROSITE" id="PS00061">
    <property type="entry name" value="ADH_SHORT"/>
    <property type="match status" value="1"/>
</dbReference>